<accession>A0A927H9C3</accession>
<dbReference type="Proteomes" id="UP000602076">
    <property type="component" value="Unassembled WGS sequence"/>
</dbReference>
<proteinExistence type="predicted"/>
<reference evidence="2" key="1">
    <citation type="submission" date="2020-09" db="EMBL/GenBank/DDBJ databases">
        <title>Bacillus faecalis sp. nov., a moderately halophilic bacterium isolated from cow faeces.</title>
        <authorList>
            <person name="Jiang L."/>
            <person name="Lee J."/>
        </authorList>
    </citation>
    <scope>NUCLEOTIDE SEQUENCE</scope>
    <source>
        <strain evidence="2">AGMB 02131</strain>
    </source>
</reference>
<evidence type="ECO:0000259" key="1">
    <source>
        <dbReference type="Pfam" id="PF14300"/>
    </source>
</evidence>
<dbReference type="EMBL" id="JACXSI010000006">
    <property type="protein sequence ID" value="MBD3107435.1"/>
    <property type="molecule type" value="Genomic_DNA"/>
</dbReference>
<dbReference type="InterPro" id="IPR025402">
    <property type="entry name" value="DMP19_C"/>
</dbReference>
<name>A0A927H9C3_9BACI</name>
<dbReference type="AlphaFoldDB" id="A0A927H9C3"/>
<feature type="domain" description="DNA mimic protein DMP19 C-terminal" evidence="1">
    <location>
        <begin position="32"/>
        <end position="136"/>
    </location>
</feature>
<keyword evidence="3" id="KW-1185">Reference proteome</keyword>
<gene>
    <name evidence="2" type="ORF">IEO70_03575</name>
</gene>
<sequence>MSEMSKTEIRSAVIQVLMEKEFPSESAITNEAHLVFQYYCEMESGGHEGLLRWKSQYIKDIGITVYLAKLTAILKKINAFQYAAILEEYGEEMWNLFVALEKGEIDEDQFYEIVHKADYRYYHLNDEIDFLIENYFSEIYEQLTNEGSPS</sequence>
<comment type="caution">
    <text evidence="2">The sequence shown here is derived from an EMBL/GenBank/DDBJ whole genome shotgun (WGS) entry which is preliminary data.</text>
</comment>
<organism evidence="2 3">
    <name type="scientific">Peribacillus faecalis</name>
    <dbReference type="NCBI Taxonomy" id="2772559"/>
    <lineage>
        <taxon>Bacteria</taxon>
        <taxon>Bacillati</taxon>
        <taxon>Bacillota</taxon>
        <taxon>Bacilli</taxon>
        <taxon>Bacillales</taxon>
        <taxon>Bacillaceae</taxon>
        <taxon>Peribacillus</taxon>
    </lineage>
</organism>
<evidence type="ECO:0000313" key="2">
    <source>
        <dbReference type="EMBL" id="MBD3107435.1"/>
    </source>
</evidence>
<protein>
    <recommendedName>
        <fullName evidence="1">DNA mimic protein DMP19 C-terminal domain-containing protein</fullName>
    </recommendedName>
</protein>
<evidence type="ECO:0000313" key="3">
    <source>
        <dbReference type="Proteomes" id="UP000602076"/>
    </source>
</evidence>
<dbReference type="Pfam" id="PF14300">
    <property type="entry name" value="DMP19"/>
    <property type="match status" value="1"/>
</dbReference>